<comment type="caution">
    <text evidence="2">The sequence shown here is derived from an EMBL/GenBank/DDBJ whole genome shotgun (WGS) entry which is preliminary data.</text>
</comment>
<accession>A0A9R1WGG4</accession>
<reference evidence="2 3" key="1">
    <citation type="journal article" date="2017" name="Nat. Commun.">
        <title>Genome assembly with in vitro proximity ligation data and whole-genome triplication in lettuce.</title>
        <authorList>
            <person name="Reyes-Chin-Wo S."/>
            <person name="Wang Z."/>
            <person name="Yang X."/>
            <person name="Kozik A."/>
            <person name="Arikit S."/>
            <person name="Song C."/>
            <person name="Xia L."/>
            <person name="Froenicke L."/>
            <person name="Lavelle D.O."/>
            <person name="Truco M.J."/>
            <person name="Xia R."/>
            <person name="Zhu S."/>
            <person name="Xu C."/>
            <person name="Xu H."/>
            <person name="Xu X."/>
            <person name="Cox K."/>
            <person name="Korf I."/>
            <person name="Meyers B.C."/>
            <person name="Michelmore R.W."/>
        </authorList>
    </citation>
    <scope>NUCLEOTIDE SEQUENCE [LARGE SCALE GENOMIC DNA]</scope>
    <source>
        <strain evidence="3">cv. Salinas</strain>
        <tissue evidence="2">Seedlings</tissue>
    </source>
</reference>
<gene>
    <name evidence="2" type="ORF">LSAT_V11C200052850</name>
</gene>
<evidence type="ECO:0000259" key="1">
    <source>
        <dbReference type="Pfam" id="PF14214"/>
    </source>
</evidence>
<organism evidence="2 3">
    <name type="scientific">Lactuca sativa</name>
    <name type="common">Garden lettuce</name>
    <dbReference type="NCBI Taxonomy" id="4236"/>
    <lineage>
        <taxon>Eukaryota</taxon>
        <taxon>Viridiplantae</taxon>
        <taxon>Streptophyta</taxon>
        <taxon>Embryophyta</taxon>
        <taxon>Tracheophyta</taxon>
        <taxon>Spermatophyta</taxon>
        <taxon>Magnoliopsida</taxon>
        <taxon>eudicotyledons</taxon>
        <taxon>Gunneridae</taxon>
        <taxon>Pentapetalae</taxon>
        <taxon>asterids</taxon>
        <taxon>campanulids</taxon>
        <taxon>Asterales</taxon>
        <taxon>Asteraceae</taxon>
        <taxon>Cichorioideae</taxon>
        <taxon>Cichorieae</taxon>
        <taxon>Lactucinae</taxon>
        <taxon>Lactuca</taxon>
    </lineage>
</organism>
<proteinExistence type="predicted"/>
<dbReference type="PANTHER" id="PTHR45786">
    <property type="entry name" value="DNA BINDING PROTEIN-LIKE"/>
    <property type="match status" value="1"/>
</dbReference>
<evidence type="ECO:0000313" key="3">
    <source>
        <dbReference type="Proteomes" id="UP000235145"/>
    </source>
</evidence>
<dbReference type="Proteomes" id="UP000235145">
    <property type="component" value="Unassembled WGS sequence"/>
</dbReference>
<dbReference type="AlphaFoldDB" id="A0A9R1WGG4"/>
<evidence type="ECO:0000313" key="2">
    <source>
        <dbReference type="EMBL" id="KAJ0223378.1"/>
    </source>
</evidence>
<dbReference type="InterPro" id="IPR025476">
    <property type="entry name" value="Helitron_helicase-like"/>
</dbReference>
<protein>
    <recommendedName>
        <fullName evidence="1">Helitron helicase-like domain-containing protein</fullName>
    </recommendedName>
</protein>
<dbReference type="PANTHER" id="PTHR45786:SF66">
    <property type="entry name" value="HOOK MOTIF PROTEIN, PUTATIVE-RELATED"/>
    <property type="match status" value="1"/>
</dbReference>
<sequence>MFISNSFLNSILRIKTLSSGNGQYYVLFDHMRSSTSSGITRDSSINLSFGNQTLKRKNANISAIPFLDLTSDEDLNDHHILKDVISGLSKDYLDHGDEILVCAICHAKLRKDKAHQGNKSGKNTYFSMYCGKGKVELPELKEPPLEYLKLYHHLDPKSKYFMKNIRRFNSTFSFTSMGGKIDSYINKGNAPYTFRLGGQNYHSMRSLIPSYGSKPKFSQLCIYDTENEVSNRQNTFSKEKDGCISPSHSLDIDTILKVMLDSTNELVKWYRMARVCFSENPHIDLKLRLIGRRQKDGRTYNLLTASGDIIVTTQSRSLQRINELHPSYLALQCPLHFPYGDDGYRVDTPHRGVTPSTDTKRRNCTMREFFAYRIQDRVNIISLVLNSKRLFQLFMRLYYVRNQQKVLRCESYETLSSLQSHGNTDISNIGKCVILASYFTGGARYIMHNYLDVISLCKWYGRPNFLISVTCNPKWPEIRRFLQDTMLNPEDRPNILSRLFKMKLDSLITDLKTNALLGSVQVSICLHAGVSKTWLTSRHICLFMHSDYKLPTVEHIDRVISTEIPNKDEDLKLYALVSDFMMHGPCGGDNPKCPCMIENKCSKNLLKPFLDHTSVDSNGYPIYRRHNDGSFVEKSRVKLDNRSVVPYHKLTLVLNGVIRVLPSNICLNILTRVLIGLPWQLSKATMQMILKMQLMK</sequence>
<name>A0A9R1WGG4_LACSA</name>
<feature type="domain" description="Helitron helicase-like" evidence="1">
    <location>
        <begin position="369"/>
        <end position="521"/>
    </location>
</feature>
<dbReference type="Pfam" id="PF14214">
    <property type="entry name" value="Helitron_like_N"/>
    <property type="match status" value="1"/>
</dbReference>
<dbReference type="EMBL" id="NBSK02000002">
    <property type="protein sequence ID" value="KAJ0223378.1"/>
    <property type="molecule type" value="Genomic_DNA"/>
</dbReference>
<keyword evidence="3" id="KW-1185">Reference proteome</keyword>